<evidence type="ECO:0000256" key="1">
    <source>
        <dbReference type="SAM" id="MobiDB-lite"/>
    </source>
</evidence>
<accession>A0A6J8A7A1</accession>
<gene>
    <name evidence="2" type="ORF">MCOR_4500</name>
</gene>
<dbReference type="AlphaFoldDB" id="A0A6J8A7A1"/>
<feature type="region of interest" description="Disordered" evidence="1">
    <location>
        <begin position="1"/>
        <end position="26"/>
    </location>
</feature>
<dbReference type="Proteomes" id="UP000507470">
    <property type="component" value="Unassembled WGS sequence"/>
</dbReference>
<sequence length="170" mass="20246">MVKRVTEKEKLTEWKGDQKQTAKSTESIRKIKDEFDKLIDDLEKLIRQDQLLTEEEDIQNLSIFDSKDENLVTDERKGDNENFRDWRVDNKQTAKLPEQVREDEDKFAKIIEEIDKINTLLEQEQLLTEQRRGDKEKLPEWNTKDKGKITALKRTDKENLTILTSDTDFF</sequence>
<organism evidence="2 3">
    <name type="scientific">Mytilus coruscus</name>
    <name type="common">Sea mussel</name>
    <dbReference type="NCBI Taxonomy" id="42192"/>
    <lineage>
        <taxon>Eukaryota</taxon>
        <taxon>Metazoa</taxon>
        <taxon>Spiralia</taxon>
        <taxon>Lophotrochozoa</taxon>
        <taxon>Mollusca</taxon>
        <taxon>Bivalvia</taxon>
        <taxon>Autobranchia</taxon>
        <taxon>Pteriomorphia</taxon>
        <taxon>Mytilida</taxon>
        <taxon>Mytiloidea</taxon>
        <taxon>Mytilidae</taxon>
        <taxon>Mytilinae</taxon>
        <taxon>Mytilus</taxon>
    </lineage>
</organism>
<keyword evidence="3" id="KW-1185">Reference proteome</keyword>
<reference evidence="2 3" key="1">
    <citation type="submission" date="2020-06" db="EMBL/GenBank/DDBJ databases">
        <authorList>
            <person name="Li R."/>
            <person name="Bekaert M."/>
        </authorList>
    </citation>
    <scope>NUCLEOTIDE SEQUENCE [LARGE SCALE GENOMIC DNA]</scope>
    <source>
        <strain evidence="3">wild</strain>
    </source>
</reference>
<proteinExistence type="predicted"/>
<evidence type="ECO:0000313" key="3">
    <source>
        <dbReference type="Proteomes" id="UP000507470"/>
    </source>
</evidence>
<name>A0A6J8A7A1_MYTCO</name>
<protein>
    <submittedName>
        <fullName evidence="2">Uncharacterized protein</fullName>
    </submittedName>
</protein>
<evidence type="ECO:0000313" key="2">
    <source>
        <dbReference type="EMBL" id="CAC5362884.1"/>
    </source>
</evidence>
<dbReference type="EMBL" id="CACVKT020000776">
    <property type="protein sequence ID" value="CAC5362884.1"/>
    <property type="molecule type" value="Genomic_DNA"/>
</dbReference>